<name>A0A0J5WQ15_BURCE</name>
<dbReference type="EMBL" id="LDWR01000041">
    <property type="protein sequence ID" value="KML53868.1"/>
    <property type="molecule type" value="Genomic_DNA"/>
</dbReference>
<evidence type="ECO:0000313" key="2">
    <source>
        <dbReference type="Proteomes" id="UP000036338"/>
    </source>
</evidence>
<organism evidence="1 2">
    <name type="scientific">Burkholderia cepacia</name>
    <name type="common">Pseudomonas cepacia</name>
    <dbReference type="NCBI Taxonomy" id="292"/>
    <lineage>
        <taxon>Bacteria</taxon>
        <taxon>Pseudomonadati</taxon>
        <taxon>Pseudomonadota</taxon>
        <taxon>Betaproteobacteria</taxon>
        <taxon>Burkholderiales</taxon>
        <taxon>Burkholderiaceae</taxon>
        <taxon>Burkholderia</taxon>
        <taxon>Burkholderia cepacia complex</taxon>
    </lineage>
</organism>
<sequence>MMRRRADMSAEKTTALKVFKTGLDDECPIESVEHTFASRGWLTVVTLNRGSNRKVKIGRGKKPGKKTNLLV</sequence>
<protein>
    <submittedName>
        <fullName evidence="1">Uncharacterized protein</fullName>
    </submittedName>
</protein>
<dbReference type="AlphaFoldDB" id="A0A0J5WQ15"/>
<gene>
    <name evidence="1" type="ORF">VL15_21900</name>
</gene>
<reference evidence="1 2" key="1">
    <citation type="submission" date="2015-05" db="EMBL/GenBank/DDBJ databases">
        <title>Draft genome of Burkholderia cepacia LK29.</title>
        <authorList>
            <person name="Chan X.Y."/>
        </authorList>
    </citation>
    <scope>NUCLEOTIDE SEQUENCE [LARGE SCALE GENOMIC DNA]</scope>
    <source>
        <strain evidence="1 2">LK29</strain>
    </source>
</reference>
<proteinExistence type="predicted"/>
<dbReference type="Proteomes" id="UP000036338">
    <property type="component" value="Unassembled WGS sequence"/>
</dbReference>
<accession>A0A0J5WQ15</accession>
<evidence type="ECO:0000313" key="1">
    <source>
        <dbReference type="EMBL" id="KML53868.1"/>
    </source>
</evidence>
<dbReference type="PATRIC" id="fig|292.27.peg.4695"/>
<dbReference type="RefSeq" id="WP_048248462.1">
    <property type="nucleotide sequence ID" value="NZ_LDWR01000041.1"/>
</dbReference>
<comment type="caution">
    <text evidence="1">The sequence shown here is derived from an EMBL/GenBank/DDBJ whole genome shotgun (WGS) entry which is preliminary data.</text>
</comment>